<comment type="caution">
    <text evidence="1">The sequence shown here is derived from an EMBL/GenBank/DDBJ whole genome shotgun (WGS) entry which is preliminary data.</text>
</comment>
<evidence type="ECO:0000313" key="2">
    <source>
        <dbReference type="Proteomes" id="UP000499080"/>
    </source>
</evidence>
<proteinExistence type="predicted"/>
<dbReference type="Proteomes" id="UP000499080">
    <property type="component" value="Unassembled WGS sequence"/>
</dbReference>
<protein>
    <submittedName>
        <fullName evidence="1">Uncharacterized protein</fullName>
    </submittedName>
</protein>
<reference evidence="1 2" key="1">
    <citation type="journal article" date="2019" name="Sci. Rep.">
        <title>Orb-weaving spider Araneus ventricosus genome elucidates the spidroin gene catalogue.</title>
        <authorList>
            <person name="Kono N."/>
            <person name="Nakamura H."/>
            <person name="Ohtoshi R."/>
            <person name="Moran D.A.P."/>
            <person name="Shinohara A."/>
            <person name="Yoshida Y."/>
            <person name="Fujiwara M."/>
            <person name="Mori M."/>
            <person name="Tomita M."/>
            <person name="Arakawa K."/>
        </authorList>
    </citation>
    <scope>NUCLEOTIDE SEQUENCE [LARGE SCALE GENOMIC DNA]</scope>
</reference>
<name>A0A4Y2PL34_ARAVE</name>
<dbReference type="EMBL" id="BGPR01011726">
    <property type="protein sequence ID" value="GBN52665.1"/>
    <property type="molecule type" value="Genomic_DNA"/>
</dbReference>
<dbReference type="AlphaFoldDB" id="A0A4Y2PL34"/>
<keyword evidence="2" id="KW-1185">Reference proteome</keyword>
<gene>
    <name evidence="1" type="ORF">AVEN_164954_1</name>
</gene>
<organism evidence="1 2">
    <name type="scientific">Araneus ventricosus</name>
    <name type="common">Orbweaver spider</name>
    <name type="synonym">Epeira ventricosa</name>
    <dbReference type="NCBI Taxonomy" id="182803"/>
    <lineage>
        <taxon>Eukaryota</taxon>
        <taxon>Metazoa</taxon>
        <taxon>Ecdysozoa</taxon>
        <taxon>Arthropoda</taxon>
        <taxon>Chelicerata</taxon>
        <taxon>Arachnida</taxon>
        <taxon>Araneae</taxon>
        <taxon>Araneomorphae</taxon>
        <taxon>Entelegynae</taxon>
        <taxon>Araneoidea</taxon>
        <taxon>Araneidae</taxon>
        <taxon>Araneus</taxon>
    </lineage>
</organism>
<accession>A0A4Y2PL34</accession>
<sequence length="171" mass="20357">MQNMPYYERQLRRTFARRYLPPSANWHHHHYCASRGTENLLTFRQLLILVLEVQPPEGCSTWKAEGTNANQGFFFFALFETGFRLLLLCTLEDPSCINFKIFSFWYTNIVPVYHYDLLTDFYSHTHSVTTCVTDMLIVHEDNKNDKPMVQCYHITLHYDTSLTPEQWRLVH</sequence>
<evidence type="ECO:0000313" key="1">
    <source>
        <dbReference type="EMBL" id="GBN52665.1"/>
    </source>
</evidence>